<dbReference type="InterPro" id="IPR048132">
    <property type="entry name" value="Trifunc_aldol"/>
</dbReference>
<name>A0A948RWB2_UNCEI</name>
<protein>
    <submittedName>
        <fullName evidence="5">Aldolase</fullName>
    </submittedName>
</protein>
<dbReference type="InterPro" id="IPR029056">
    <property type="entry name" value="Ribokinase-like"/>
</dbReference>
<dbReference type="InterPro" id="IPR011611">
    <property type="entry name" value="PfkB_dom"/>
</dbReference>
<dbReference type="Pfam" id="PF01081">
    <property type="entry name" value="Aldolase"/>
    <property type="match status" value="1"/>
</dbReference>
<dbReference type="GO" id="GO:0016829">
    <property type="term" value="F:lyase activity"/>
    <property type="evidence" value="ECO:0007669"/>
    <property type="project" value="InterPro"/>
</dbReference>
<dbReference type="InterPro" id="IPR000887">
    <property type="entry name" value="Aldlse_KDPG_KHG"/>
</dbReference>
<feature type="domain" description="Carbohydrate kinase PfkB" evidence="4">
    <location>
        <begin position="249"/>
        <end position="558"/>
    </location>
</feature>
<proteinExistence type="inferred from homology"/>
<dbReference type="AlphaFoldDB" id="A0A948RWB2"/>
<evidence type="ECO:0000313" key="6">
    <source>
        <dbReference type="Proteomes" id="UP000777784"/>
    </source>
</evidence>
<gene>
    <name evidence="5" type="ORF">KJ970_14060</name>
</gene>
<dbReference type="EMBL" id="JAHJDP010000084">
    <property type="protein sequence ID" value="MBU2692040.1"/>
    <property type="molecule type" value="Genomic_DNA"/>
</dbReference>
<dbReference type="PANTHER" id="PTHR43320">
    <property type="entry name" value="SUGAR KINASE"/>
    <property type="match status" value="1"/>
</dbReference>
<evidence type="ECO:0000256" key="1">
    <source>
        <dbReference type="ARBA" id="ARBA00010688"/>
    </source>
</evidence>
<dbReference type="InterPro" id="IPR013785">
    <property type="entry name" value="Aldolase_TIM"/>
</dbReference>
<keyword evidence="2" id="KW-0808">Transferase</keyword>
<dbReference type="InterPro" id="IPR052700">
    <property type="entry name" value="Carb_kinase_PfkB-like"/>
</dbReference>
<dbReference type="SUPFAM" id="SSF53613">
    <property type="entry name" value="Ribokinase-like"/>
    <property type="match status" value="1"/>
</dbReference>
<dbReference type="SUPFAM" id="SSF51569">
    <property type="entry name" value="Aldolase"/>
    <property type="match status" value="1"/>
</dbReference>
<dbReference type="GO" id="GO:0016301">
    <property type="term" value="F:kinase activity"/>
    <property type="evidence" value="ECO:0007669"/>
    <property type="project" value="UniProtKB-KW"/>
</dbReference>
<dbReference type="Pfam" id="PF00294">
    <property type="entry name" value="PfkB"/>
    <property type="match status" value="1"/>
</dbReference>
<evidence type="ECO:0000313" key="5">
    <source>
        <dbReference type="EMBL" id="MBU2692040.1"/>
    </source>
</evidence>
<dbReference type="NCBIfam" id="NF041633">
    <property type="entry name" value="trifunc_aldol"/>
    <property type="match status" value="1"/>
</dbReference>
<organism evidence="5 6">
    <name type="scientific">Eiseniibacteriota bacterium</name>
    <dbReference type="NCBI Taxonomy" id="2212470"/>
    <lineage>
        <taxon>Bacteria</taxon>
        <taxon>Candidatus Eiseniibacteriota</taxon>
    </lineage>
</organism>
<dbReference type="Proteomes" id="UP000777784">
    <property type="component" value="Unassembled WGS sequence"/>
</dbReference>
<dbReference type="PANTHER" id="PTHR43320:SF2">
    <property type="entry name" value="2-DEHYDRO-3-DEOXYGLUCONOKINASE_2-DEHYDRO-3-DEOXYGALACTONOKINASE"/>
    <property type="match status" value="1"/>
</dbReference>
<evidence type="ECO:0000259" key="4">
    <source>
        <dbReference type="Pfam" id="PF00294"/>
    </source>
</evidence>
<evidence type="ECO:0000256" key="3">
    <source>
        <dbReference type="ARBA" id="ARBA00022777"/>
    </source>
</evidence>
<dbReference type="CDD" id="cd01166">
    <property type="entry name" value="KdgK"/>
    <property type="match status" value="1"/>
</dbReference>
<dbReference type="CDD" id="cd00452">
    <property type="entry name" value="KDPG_aldolase"/>
    <property type="match status" value="1"/>
</dbReference>
<dbReference type="Gene3D" id="3.20.20.70">
    <property type="entry name" value="Aldolase class I"/>
    <property type="match status" value="1"/>
</dbReference>
<comment type="caution">
    <text evidence="5">The sequence shown here is derived from an EMBL/GenBank/DDBJ whole genome shotgun (WGS) entry which is preliminary data.</text>
</comment>
<evidence type="ECO:0000256" key="2">
    <source>
        <dbReference type="ARBA" id="ARBA00022679"/>
    </source>
</evidence>
<sequence>MNRSLAVLKKLKQSRLIALLAPRRPEECLTAYEALNDLGIVLEIAFRTDAALGGIQAVLKRHPGALLLAGTVLTPEQADAAIRAGVAGVVSPDYLPAVVETCCQKDILCAPGGTADAGKQLVQKAELYRCDLETLRIKYPYQWLYKIFPAITGTNNLLKSSTAWKAVYKDLLLFYTGGVTYENLEPISTHDPKGIICGSVLTKLIDTPDKMREEAKRWLAVLSGAGTEAPATAPRPGEQDKNNRIEADQRVVTFGEIMLRLSPPPGRRLQQAGSFDAGFGGAEANVAVSLAQFGHPSRFVTALPENDLGQAAIQELRGLGVDTSCIVRQGNRIGLYYLEHGLSQRPSRVIYDRAGSSIAAIQSGDIDWEAALKNAAWFHWTGITPALSSSAAESLREGLLTAKKMKIPISTDINYRGKLWPREKAREVMTPLMDFVDIAIGNEADMGDVFGIHAGASDPDSGRLDIKAYQGAAGEMVEKYKLKMMAVTLRESLSASDNRWSAALFDGSAFYHSKTYSIHITDRVGAGDAFSAGLIHGILAGRSSADALEFAAAAAALKHTIAGDFNRVSLQEVEALAGGKSSGRVQR</sequence>
<comment type="similarity">
    <text evidence="1">Belongs to the carbohydrate kinase PfkB family.</text>
</comment>
<dbReference type="Gene3D" id="3.40.1190.20">
    <property type="match status" value="1"/>
</dbReference>
<reference evidence="5" key="1">
    <citation type="submission" date="2021-05" db="EMBL/GenBank/DDBJ databases">
        <title>Energy efficiency and biological interactions define the core microbiome of deep oligotrophic groundwater.</title>
        <authorList>
            <person name="Mehrshad M."/>
            <person name="Lopez-Fernandez M."/>
            <person name="Bell E."/>
            <person name="Bernier-Latmani R."/>
            <person name="Bertilsson S."/>
            <person name="Dopson M."/>
        </authorList>
    </citation>
    <scope>NUCLEOTIDE SEQUENCE</scope>
    <source>
        <strain evidence="5">Modern_marine.mb.64</strain>
    </source>
</reference>
<accession>A0A948RWB2</accession>
<keyword evidence="3" id="KW-0418">Kinase</keyword>